<feature type="binding site" evidence="4">
    <location>
        <position position="24"/>
    </location>
    <ligand>
        <name>Fe cation</name>
        <dbReference type="ChEBI" id="CHEBI:24875"/>
    </ligand>
</feature>
<comment type="caution">
    <text evidence="8">The sequence shown here is derived from an EMBL/GenBank/DDBJ whole genome shotgun (WGS) entry which is preliminary data.</text>
</comment>
<dbReference type="PANTHER" id="PTHR30295:SF1">
    <property type="entry name" value="DNA PROTECTION DURING STARVATION PROTEIN"/>
    <property type="match status" value="1"/>
</dbReference>
<comment type="catalytic activity">
    <reaction evidence="3">
        <text>2 Fe(2+) + H2O2 + 2 H(+) = 2 Fe(3+) + 2 H2O</text>
        <dbReference type="Rhea" id="RHEA:48712"/>
        <dbReference type="ChEBI" id="CHEBI:15377"/>
        <dbReference type="ChEBI" id="CHEBI:15378"/>
        <dbReference type="ChEBI" id="CHEBI:16240"/>
        <dbReference type="ChEBI" id="CHEBI:29033"/>
        <dbReference type="ChEBI" id="CHEBI:29034"/>
    </reaction>
</comment>
<evidence type="ECO:0000313" key="8">
    <source>
        <dbReference type="EMBL" id="RFA99328.1"/>
    </source>
</evidence>
<dbReference type="GO" id="GO:0009295">
    <property type="term" value="C:nucleoid"/>
    <property type="evidence" value="ECO:0007669"/>
    <property type="project" value="UniProtKB-SubCell"/>
</dbReference>
<name>A0A371R5H9_9CREN</name>
<dbReference type="PIRSF" id="PIRSF018063">
    <property type="entry name" value="Ferrtn_UCP018063"/>
    <property type="match status" value="1"/>
</dbReference>
<keyword evidence="2 3" id="KW-0408">Iron</keyword>
<evidence type="ECO:0000256" key="3">
    <source>
        <dbReference type="PIRNR" id="PIRNR018063"/>
    </source>
</evidence>
<reference evidence="6" key="2">
    <citation type="journal article" date="2020" name="bioRxiv">
        <title>A rank-normalized archaeal taxonomy based on genome phylogeny resolves widespread incomplete and uneven classifications.</title>
        <authorList>
            <person name="Rinke C."/>
            <person name="Chuvochina M."/>
            <person name="Mussig A.J."/>
            <person name="Chaumeil P.-A."/>
            <person name="Waite D.W."/>
            <person name="Whitman W.B."/>
            <person name="Parks D.H."/>
            <person name="Hugenholtz P."/>
        </authorList>
    </citation>
    <scope>NUCLEOTIDE SEQUENCE</scope>
    <source>
        <strain evidence="6">UBA8839</strain>
    </source>
</reference>
<feature type="binding site" evidence="4">
    <location>
        <position position="144"/>
    </location>
    <ligand>
        <name>Fe cation</name>
        <dbReference type="ChEBI" id="CHEBI:24875"/>
    </ligand>
</feature>
<dbReference type="GO" id="GO:0004322">
    <property type="term" value="F:ferroxidase activity"/>
    <property type="evidence" value="ECO:0007669"/>
    <property type="project" value="TreeGrafter"/>
</dbReference>
<dbReference type="Gene3D" id="1.20.1260.10">
    <property type="match status" value="1"/>
</dbReference>
<evidence type="ECO:0000256" key="4">
    <source>
        <dbReference type="PIRSR" id="PIRSR018063-50"/>
    </source>
</evidence>
<evidence type="ECO:0000259" key="5">
    <source>
        <dbReference type="Pfam" id="PF00210"/>
    </source>
</evidence>
<keyword evidence="1 3" id="KW-0409">Iron storage</keyword>
<dbReference type="InterPro" id="IPR012347">
    <property type="entry name" value="Ferritin-like"/>
</dbReference>
<dbReference type="OrthoDB" id="6978at2157"/>
<evidence type="ECO:0000313" key="9">
    <source>
        <dbReference type="Proteomes" id="UP000256877"/>
    </source>
</evidence>
<dbReference type="AlphaFoldDB" id="A0A371R5H9"/>
<feature type="binding site" evidence="4">
    <location>
        <position position="147"/>
    </location>
    <ligand>
        <name>Fe cation</name>
        <dbReference type="ChEBI" id="CHEBI:24875"/>
    </ligand>
</feature>
<dbReference type="Pfam" id="PF00210">
    <property type="entry name" value="Ferritin"/>
    <property type="match status" value="1"/>
</dbReference>
<comment type="subcellular location">
    <subcellularLocation>
        <location evidence="3">Cytoplasm</location>
        <location evidence="3">Nucleoid</location>
    </subcellularLocation>
</comment>
<feature type="binding site" evidence="4">
    <location>
        <position position="112"/>
    </location>
    <ligand>
        <name>Fe cation</name>
        <dbReference type="ChEBI" id="CHEBI:24875"/>
    </ligand>
</feature>
<dbReference type="InterPro" id="IPR014490">
    <property type="entry name" value="Dps-like"/>
</dbReference>
<dbReference type="GO" id="GO:0006879">
    <property type="term" value="P:intracellular iron ion homeostasis"/>
    <property type="evidence" value="ECO:0007669"/>
    <property type="project" value="UniProtKB-KW"/>
</dbReference>
<dbReference type="GO" id="GO:0008199">
    <property type="term" value="F:ferric iron binding"/>
    <property type="evidence" value="ECO:0007669"/>
    <property type="project" value="UniProtKB-UniRule"/>
</dbReference>
<dbReference type="InterPro" id="IPR008331">
    <property type="entry name" value="Ferritin_DPS_dom"/>
</dbReference>
<feature type="binding site" evidence="4">
    <location>
        <position position="61"/>
    </location>
    <ligand>
        <name>Fe cation</name>
        <dbReference type="ChEBI" id="CHEBI:24875"/>
    </ligand>
</feature>
<dbReference type="RefSeq" id="WP_011008845.1">
    <property type="nucleotide sequence ID" value="NZ_DAIOPL010000007.1"/>
</dbReference>
<dbReference type="SUPFAM" id="SSF47240">
    <property type="entry name" value="Ferritin-like"/>
    <property type="match status" value="1"/>
</dbReference>
<dbReference type="GO" id="GO:0020037">
    <property type="term" value="F:heme binding"/>
    <property type="evidence" value="ECO:0007669"/>
    <property type="project" value="TreeGrafter"/>
</dbReference>
<dbReference type="Proteomes" id="UP000651120">
    <property type="component" value="Unassembled WGS sequence"/>
</dbReference>
<dbReference type="OMA" id="CGYDAPD"/>
<sequence>MAEFIEPVDKQKIINMLLSAYADEWIAAYYYTLTAYAIKGPLSEEVAEHFLEEAKEELEKHARLIADRLQDFDIDPPRDFTKLWEISGCKYPPIPNDPYDIDGWIAAAVKAEECAIRAYKELYQYTHGRDPVTEELAEEILRDEVKHRTDLINLLTKEGAKRL</sequence>
<dbReference type="EMBL" id="NMUE01000005">
    <property type="protein sequence ID" value="RFA97573.1"/>
    <property type="molecule type" value="Genomic_DNA"/>
</dbReference>
<dbReference type="GO" id="GO:0005829">
    <property type="term" value="C:cytosol"/>
    <property type="evidence" value="ECO:0007669"/>
    <property type="project" value="TreeGrafter"/>
</dbReference>
<evidence type="ECO:0000313" key="7">
    <source>
        <dbReference type="EMBL" id="RFA97573.1"/>
    </source>
</evidence>
<keyword evidence="3" id="KW-0963">Cytoplasm</keyword>
<dbReference type="PANTHER" id="PTHR30295">
    <property type="entry name" value="BACTERIOFERRITIN"/>
    <property type="match status" value="1"/>
</dbReference>
<feature type="domain" description="Ferritin/DPS" evidence="5">
    <location>
        <begin position="15"/>
        <end position="157"/>
    </location>
</feature>
<evidence type="ECO:0000313" key="6">
    <source>
        <dbReference type="EMBL" id="HII46780.1"/>
    </source>
</evidence>
<proteinExistence type="inferred from homology"/>
<comment type="similarity">
    <text evidence="3">Belongs to the Dps family.</text>
</comment>
<organism evidence="8 9">
    <name type="scientific">Pyrobaculum aerophilum</name>
    <dbReference type="NCBI Taxonomy" id="13773"/>
    <lineage>
        <taxon>Archaea</taxon>
        <taxon>Thermoproteota</taxon>
        <taxon>Thermoprotei</taxon>
        <taxon>Thermoproteales</taxon>
        <taxon>Thermoproteaceae</taxon>
        <taxon>Pyrobaculum</taxon>
    </lineage>
</organism>
<gene>
    <name evidence="7" type="ORF">CGL51_02720</name>
    <name evidence="8" type="ORF">CGL52_03905</name>
    <name evidence="6" type="ORF">HA333_04850</name>
</gene>
<evidence type="ECO:0000256" key="1">
    <source>
        <dbReference type="ARBA" id="ARBA00022434"/>
    </source>
</evidence>
<keyword evidence="3 4" id="KW-0479">Metal-binding</keyword>
<comment type="function">
    <text evidence="3">Protects DNA from oxidative damage by sequestering intracellular Fe2+ ion and storing it in the form of Fe3+ oxyhydroxide mineral. One hydrogen peroxide oxidizes two Fe2+ ions, which prevents hydroxyl radical production by the Fenton reaction.</text>
</comment>
<dbReference type="InterPro" id="IPR033921">
    <property type="entry name" value="DPSL_diiron-bd_dom"/>
</dbReference>
<comment type="subunit">
    <text evidence="3">Homododecamer. The 12 identical subunits form a hollow sphere into which the mineral iron core of up to 300 Fe(3+) can be deposited.</text>
</comment>
<keyword evidence="3" id="KW-0560">Oxidoreductase</keyword>
<dbReference type="EMBL" id="DUJP01000021">
    <property type="protein sequence ID" value="HII46780.1"/>
    <property type="molecule type" value="Genomic_DNA"/>
</dbReference>
<dbReference type="EC" id="1.16.-.-" evidence="3"/>
<dbReference type="Proteomes" id="UP000257123">
    <property type="component" value="Unassembled WGS sequence"/>
</dbReference>
<evidence type="ECO:0000256" key="2">
    <source>
        <dbReference type="ARBA" id="ARBA00023004"/>
    </source>
</evidence>
<dbReference type="CDD" id="cd01052">
    <property type="entry name" value="DPSL"/>
    <property type="match status" value="1"/>
</dbReference>
<protein>
    <recommendedName>
        <fullName evidence="3">DNA protection during starvation protein</fullName>
        <ecNumber evidence="3">1.16.-.-</ecNumber>
    </recommendedName>
</protein>
<dbReference type="EMBL" id="NMUF01000007">
    <property type="protein sequence ID" value="RFA99328.1"/>
    <property type="molecule type" value="Genomic_DNA"/>
</dbReference>
<evidence type="ECO:0000313" key="10">
    <source>
        <dbReference type="Proteomes" id="UP000257123"/>
    </source>
</evidence>
<dbReference type="InterPro" id="IPR009078">
    <property type="entry name" value="Ferritin-like_SF"/>
</dbReference>
<accession>A0A371R5H9</accession>
<dbReference type="GeneID" id="1463538"/>
<reference evidence="9 10" key="1">
    <citation type="submission" date="2017-07" db="EMBL/GenBank/DDBJ databases">
        <title>Draft genome sequence of aerobic hyperthermophilic archaea, Pyrobaculum aerophilum YKB31 and YKB32.</title>
        <authorList>
            <person name="Mochizuki T."/>
            <person name="Berliner A.J."/>
            <person name="Yoshida-Takashima Y."/>
            <person name="Takaki Y."/>
            <person name="Nunoura T."/>
            <person name="Takai K."/>
        </authorList>
    </citation>
    <scope>NUCLEOTIDE SEQUENCE [LARGE SCALE GENOMIC DNA]</scope>
    <source>
        <strain evidence="7 10">YKB31</strain>
        <strain evidence="8 9">YKB32</strain>
    </source>
</reference>
<dbReference type="Proteomes" id="UP000256877">
    <property type="component" value="Unassembled WGS sequence"/>
</dbReference>